<dbReference type="AlphaFoldDB" id="A0A7J7J4A1"/>
<dbReference type="SMART" id="SM00539">
    <property type="entry name" value="NIDO"/>
    <property type="match status" value="1"/>
</dbReference>
<dbReference type="Proteomes" id="UP000593567">
    <property type="component" value="Unassembled WGS sequence"/>
</dbReference>
<dbReference type="InterPro" id="IPR003886">
    <property type="entry name" value="NIDO_dom"/>
</dbReference>
<dbReference type="InterPro" id="IPR051495">
    <property type="entry name" value="Epithelial_Barrier/Signaling"/>
</dbReference>
<dbReference type="Pfam" id="PF06119">
    <property type="entry name" value="NIDO"/>
    <property type="match status" value="1"/>
</dbReference>
<accession>A0A7J7J4A1</accession>
<evidence type="ECO:0000313" key="3">
    <source>
        <dbReference type="Proteomes" id="UP000593567"/>
    </source>
</evidence>
<comment type="caution">
    <text evidence="2">The sequence shown here is derived from an EMBL/GenBank/DDBJ whole genome shotgun (WGS) entry which is preliminary data.</text>
</comment>
<evidence type="ECO:0000313" key="2">
    <source>
        <dbReference type="EMBL" id="KAF6020925.1"/>
    </source>
</evidence>
<dbReference type="InterPro" id="IPR011004">
    <property type="entry name" value="Trimer_LpxA-like_sf"/>
</dbReference>
<protein>
    <submittedName>
        <fullName evidence="2">TECTA</fullName>
    </submittedName>
</protein>
<organism evidence="2 3">
    <name type="scientific">Bugula neritina</name>
    <name type="common">Brown bryozoan</name>
    <name type="synonym">Sertularia neritina</name>
    <dbReference type="NCBI Taxonomy" id="10212"/>
    <lineage>
        <taxon>Eukaryota</taxon>
        <taxon>Metazoa</taxon>
        <taxon>Spiralia</taxon>
        <taxon>Lophotrochozoa</taxon>
        <taxon>Bryozoa</taxon>
        <taxon>Gymnolaemata</taxon>
        <taxon>Cheilostomatida</taxon>
        <taxon>Flustrina</taxon>
        <taxon>Buguloidea</taxon>
        <taxon>Bugulidae</taxon>
        <taxon>Bugula</taxon>
    </lineage>
</organism>
<dbReference type="SUPFAM" id="SSF51161">
    <property type="entry name" value="Trimeric LpxA-like enzymes"/>
    <property type="match status" value="1"/>
</dbReference>
<proteinExistence type="predicted"/>
<dbReference type="Gene3D" id="2.160.10.10">
    <property type="entry name" value="Hexapeptide repeat proteins"/>
    <property type="match status" value="1"/>
</dbReference>
<dbReference type="PANTHER" id="PTHR13802">
    <property type="entry name" value="MUCIN 4-RELATED"/>
    <property type="match status" value="1"/>
</dbReference>
<dbReference type="PANTHER" id="PTHR13802:SF59">
    <property type="entry name" value="SUSHI DOMAIN-CONTAINING PROTEIN 2"/>
    <property type="match status" value="1"/>
</dbReference>
<dbReference type="OrthoDB" id="6236007at2759"/>
<keyword evidence="3" id="KW-1185">Reference proteome</keyword>
<reference evidence="2" key="1">
    <citation type="submission" date="2020-06" db="EMBL/GenBank/DDBJ databases">
        <title>Draft genome of Bugula neritina, a colonial animal packing powerful symbionts and potential medicines.</title>
        <authorList>
            <person name="Rayko M."/>
        </authorList>
    </citation>
    <scope>NUCLEOTIDE SEQUENCE [LARGE SCALE GENOMIC DNA]</scope>
    <source>
        <strain evidence="2">Kwan_BN1</strain>
    </source>
</reference>
<name>A0A7J7J4A1_BUGNE</name>
<sequence>MIATWEDVRAYKKNPPQCPVMPPENSPGNTFQAIIASNGIETFAMFNYQEIQWLNGSVAGSTPAQVGFDSGDERNFYATPKSRTPAIIDIVTDSNVGVPGKMIFKLGEAGSNITGIVLPAASVTSEQPTAPLNIMSSPTTSNLSTVTPRRLHLTTSLNGQPVTTPGHLLSSIKRQTTTKIQLNSKTQQTMIGKTILNQQTTWNEETTLKAQTLSDSQTTLIGKISSSGQTTLNEKTPLHEQTVLNRQTTISGPKPSSGQTILNGQQTLNEKTTLNQKTSLNGQTTVNGQKTFKGQITMSKKTLSNKQTTLNRKTTVDGQTTLNGQTTVDGQTTLNGQTTVHKHEEKQSFKLLIMLQMLSESFQ</sequence>
<dbReference type="PROSITE" id="PS51220">
    <property type="entry name" value="NIDO"/>
    <property type="match status" value="1"/>
</dbReference>
<dbReference type="GO" id="GO:0007160">
    <property type="term" value="P:cell-matrix adhesion"/>
    <property type="evidence" value="ECO:0007669"/>
    <property type="project" value="InterPro"/>
</dbReference>
<evidence type="ECO:0000259" key="1">
    <source>
        <dbReference type="PROSITE" id="PS51220"/>
    </source>
</evidence>
<gene>
    <name evidence="2" type="ORF">EB796_020728</name>
</gene>
<feature type="domain" description="NIDO" evidence="1">
    <location>
        <begin position="1"/>
        <end position="109"/>
    </location>
</feature>
<dbReference type="EMBL" id="VXIV02003140">
    <property type="protein sequence ID" value="KAF6020925.1"/>
    <property type="molecule type" value="Genomic_DNA"/>
</dbReference>